<accession>A0A6A5U473</accession>
<organism evidence="1 2">
    <name type="scientific">Byssothecium circinans</name>
    <dbReference type="NCBI Taxonomy" id="147558"/>
    <lineage>
        <taxon>Eukaryota</taxon>
        <taxon>Fungi</taxon>
        <taxon>Dikarya</taxon>
        <taxon>Ascomycota</taxon>
        <taxon>Pezizomycotina</taxon>
        <taxon>Dothideomycetes</taxon>
        <taxon>Pleosporomycetidae</taxon>
        <taxon>Pleosporales</taxon>
        <taxon>Massarineae</taxon>
        <taxon>Massarinaceae</taxon>
        <taxon>Byssothecium</taxon>
    </lineage>
</organism>
<name>A0A6A5U473_9PLEO</name>
<evidence type="ECO:0000313" key="2">
    <source>
        <dbReference type="Proteomes" id="UP000800035"/>
    </source>
</evidence>
<keyword evidence="2" id="KW-1185">Reference proteome</keyword>
<evidence type="ECO:0000313" key="1">
    <source>
        <dbReference type="EMBL" id="KAF1958759.1"/>
    </source>
</evidence>
<dbReference type="EMBL" id="ML976986">
    <property type="protein sequence ID" value="KAF1958759.1"/>
    <property type="molecule type" value="Genomic_DNA"/>
</dbReference>
<sequence>MERDLSFSRFISPRLDVLAVCEAQHSVYTTVFMVCFFHILVYTMSGRLCHLSFVEGTFDLISFVTSEHVLATEMWDYTMGTWIQAADTCWNAKRSGGTRNLELSCV</sequence>
<proteinExistence type="predicted"/>
<dbReference type="AlphaFoldDB" id="A0A6A5U473"/>
<reference evidence="1" key="1">
    <citation type="journal article" date="2020" name="Stud. Mycol.">
        <title>101 Dothideomycetes genomes: a test case for predicting lifestyles and emergence of pathogens.</title>
        <authorList>
            <person name="Haridas S."/>
            <person name="Albert R."/>
            <person name="Binder M."/>
            <person name="Bloem J."/>
            <person name="Labutti K."/>
            <person name="Salamov A."/>
            <person name="Andreopoulos B."/>
            <person name="Baker S."/>
            <person name="Barry K."/>
            <person name="Bills G."/>
            <person name="Bluhm B."/>
            <person name="Cannon C."/>
            <person name="Castanera R."/>
            <person name="Culley D."/>
            <person name="Daum C."/>
            <person name="Ezra D."/>
            <person name="Gonzalez J."/>
            <person name="Henrissat B."/>
            <person name="Kuo A."/>
            <person name="Liang C."/>
            <person name="Lipzen A."/>
            <person name="Lutzoni F."/>
            <person name="Magnuson J."/>
            <person name="Mondo S."/>
            <person name="Nolan M."/>
            <person name="Ohm R."/>
            <person name="Pangilinan J."/>
            <person name="Park H.-J."/>
            <person name="Ramirez L."/>
            <person name="Alfaro M."/>
            <person name="Sun H."/>
            <person name="Tritt A."/>
            <person name="Yoshinaga Y."/>
            <person name="Zwiers L.-H."/>
            <person name="Turgeon B."/>
            <person name="Goodwin S."/>
            <person name="Spatafora J."/>
            <person name="Crous P."/>
            <person name="Grigoriev I."/>
        </authorList>
    </citation>
    <scope>NUCLEOTIDE SEQUENCE</scope>
    <source>
        <strain evidence="1">CBS 675.92</strain>
    </source>
</reference>
<protein>
    <submittedName>
        <fullName evidence="1">Uncharacterized protein</fullName>
    </submittedName>
</protein>
<gene>
    <name evidence="1" type="ORF">CC80DRAFT_19271</name>
</gene>
<dbReference type="Proteomes" id="UP000800035">
    <property type="component" value="Unassembled WGS sequence"/>
</dbReference>